<dbReference type="Pfam" id="PF13193">
    <property type="entry name" value="AMP-binding_C"/>
    <property type="match status" value="1"/>
</dbReference>
<dbReference type="InterPro" id="IPR045851">
    <property type="entry name" value="AMP-bd_C_sf"/>
</dbReference>
<evidence type="ECO:0000256" key="7">
    <source>
        <dbReference type="ARBA" id="ARBA00022684"/>
    </source>
</evidence>
<keyword evidence="14" id="KW-0408">Iron</keyword>
<dbReference type="GO" id="GO:0005829">
    <property type="term" value="C:cytosol"/>
    <property type="evidence" value="ECO:0007669"/>
    <property type="project" value="TreeGrafter"/>
</dbReference>
<name>A0AA36MJK3_9DINO</name>
<dbReference type="InterPro" id="IPR004887">
    <property type="entry name" value="GSH_synth_subst-bd"/>
</dbReference>
<dbReference type="SUPFAM" id="SSF56059">
    <property type="entry name" value="Glutathione synthetase ATP-binding domain-like"/>
    <property type="match status" value="1"/>
</dbReference>
<dbReference type="SUPFAM" id="SSF52440">
    <property type="entry name" value="PreATP-grasp domain"/>
    <property type="match status" value="1"/>
</dbReference>
<dbReference type="PANTHER" id="PTHR11130:SF0">
    <property type="entry name" value="GLUTATHIONE SYNTHETASE"/>
    <property type="match status" value="1"/>
</dbReference>
<sequence>MGKPLGDYVQLWVMDPETRQQKPCEEPGELVVGGFQVAKGYIKRPELTAFKFFPDPWTASPAYRTGDLVRCCQDGEFEYLGRVEHRVEVRGTRIDLSSVEDALAAVPGVTSAAAVVRGDPPRLLAYVSPRAAQAEAQEAARSMRHLAPDVIIAVEEWPRTSSGKIDKNRLHELDATGVLAGSEGSSPKAKRAQRMFHDEVTDETGPGNESDVDADVDADFQGVARCQELARFAVEQAALCDGLPRAVQVQAYRTGLVVFNQALPGTPELPPLSLVPSPVPSGQLQHLQLLAPIFSRLVDRVSCDLRWLTKCLAPVSDPWLCRLLGMAQEVYGPGGKDPAAQPRLLLMRQDYLLGGDGRYRQVEINTIAVAFAGFTEQLSLVHQHTLAEAKLALSDAWPLEDNTPSTDYAAALAAAHNEYMKRFGSDNGHAPRVCFYCFPDDFLEMDQCHIESALRRLKVPTFRAFLGAKVTLGDASTGGTLLIDGVEASVVFLHCTFCPEHFAHEGEWHSRKLMELSRAIKVPSLLGHLAGAKRVQQALSRWEELSRFLPPEDAGRCMSVFVAQYDPSQPASAGAVENALERPERWVLKPQREGGGNNFFGAALAEQLRGNDLSQFVLMEKIVSPSMPAMLLKAGVATSVEAVSELGIFSAHLAVDHEILSTVGGAMLRTKASSSEEGGVCAGHGAIDTPLVVSEVGGQGGAHAGQIPAEKCLLLVCGLPGSGKTQFCKALADSAAKFFLVTTWHHLSYDSPSRTERETISNRVDALLTAPGSAAILLDDNMYSSITRAHWAQVAIDKNCAFHQLFLKAPLDLCLERNSLRPSAVPDFSIRYMAEVFEWPQDGTWEGQHSMMLNAQETASQQVDSFLHHLPAAKFWERVRPPDTALPRKDAHNMDLDLRKIVSLALKDAKLPKLAMPVLAKQWSTRKAALVAESQAKASAADTSALRHEMVETFLRSCMADVSAASAASPSKQDGPDKDLDKEEVSVLGPPFRWLPAECGCYFTDNIYARLVDAYFKVLNPEMEAAEFWKVNDREYDAATRSQIFAEAVNTAKRRKEAPQVFRKNLSTVLKQYRPKHPELFLRKADVRVPFPPSQAAEVFKSGFLEIWEQARGGKELGAKHVHDSCHECPFLSDAFVEQLKAELRHFKEQKLPHQQPNSMNRNGCILNEIGLGPLMDRMIYVYLMPVCRALYPDLLPGVDSHHSFIVEYGPNMDTNLGVHDDNSEVTINVSLSQDYSGGELVLYHRARVAHPQKLEKKPYYHRTTHGTMLLHPGELLHEVLPVTAGNRQGLIIWLRSDAFRKKHGCPLCQSTDRLLYA</sequence>
<dbReference type="EMBL" id="CAUJNA010000031">
    <property type="protein sequence ID" value="CAJ1370665.1"/>
    <property type="molecule type" value="Genomic_DNA"/>
</dbReference>
<dbReference type="Gene3D" id="3.30.1490.80">
    <property type="match status" value="1"/>
</dbReference>
<dbReference type="GO" id="GO:0005524">
    <property type="term" value="F:ATP binding"/>
    <property type="evidence" value="ECO:0007669"/>
    <property type="project" value="UniProtKB-KW"/>
</dbReference>
<organism evidence="16 17">
    <name type="scientific">Effrenium voratum</name>
    <dbReference type="NCBI Taxonomy" id="2562239"/>
    <lineage>
        <taxon>Eukaryota</taxon>
        <taxon>Sar</taxon>
        <taxon>Alveolata</taxon>
        <taxon>Dinophyceae</taxon>
        <taxon>Suessiales</taxon>
        <taxon>Symbiodiniaceae</taxon>
        <taxon>Effrenium</taxon>
    </lineage>
</organism>
<reference evidence="16" key="1">
    <citation type="submission" date="2023-08" db="EMBL/GenBank/DDBJ databases">
        <authorList>
            <person name="Chen Y."/>
            <person name="Shah S."/>
            <person name="Dougan E. K."/>
            <person name="Thang M."/>
            <person name="Chan C."/>
        </authorList>
    </citation>
    <scope>NUCLEOTIDE SEQUENCE</scope>
</reference>
<dbReference type="Proteomes" id="UP001178507">
    <property type="component" value="Unassembled WGS sequence"/>
</dbReference>
<dbReference type="Pfam" id="PF13671">
    <property type="entry name" value="AAA_33"/>
    <property type="match status" value="1"/>
</dbReference>
<dbReference type="InterPro" id="IPR042099">
    <property type="entry name" value="ANL_N_sf"/>
</dbReference>
<keyword evidence="17" id="KW-1185">Reference proteome</keyword>
<dbReference type="SUPFAM" id="SSF56801">
    <property type="entry name" value="Acetyl-CoA synthetase-like"/>
    <property type="match status" value="1"/>
</dbReference>
<evidence type="ECO:0000256" key="5">
    <source>
        <dbReference type="ARBA" id="ARBA00012214"/>
    </source>
</evidence>
<keyword evidence="6" id="KW-0436">Ligase</keyword>
<dbReference type="Pfam" id="PF03917">
    <property type="entry name" value="GSH_synth_ATP"/>
    <property type="match status" value="1"/>
</dbReference>
<gene>
    <name evidence="16" type="ORF">EVOR1521_LOCUS1180</name>
</gene>
<evidence type="ECO:0000256" key="3">
    <source>
        <dbReference type="ARBA" id="ARBA00004965"/>
    </source>
</evidence>
<dbReference type="InterPro" id="IPR037013">
    <property type="entry name" value="GSH-S_sub-bd_sf"/>
</dbReference>
<evidence type="ECO:0000259" key="15">
    <source>
        <dbReference type="PROSITE" id="PS51471"/>
    </source>
</evidence>
<dbReference type="InterPro" id="IPR014709">
    <property type="entry name" value="Glutathione_synthase_C_euk"/>
</dbReference>
<evidence type="ECO:0000256" key="13">
    <source>
        <dbReference type="ARBA" id="ARBA00023002"/>
    </source>
</evidence>
<keyword evidence="9" id="KW-0547">Nucleotide-binding</keyword>
<accession>A0AA36MJK3</accession>
<evidence type="ECO:0000256" key="10">
    <source>
        <dbReference type="ARBA" id="ARBA00022840"/>
    </source>
</evidence>
<dbReference type="SMART" id="SM00702">
    <property type="entry name" value="P4Hc"/>
    <property type="match status" value="1"/>
</dbReference>
<evidence type="ECO:0000256" key="8">
    <source>
        <dbReference type="ARBA" id="ARBA00022723"/>
    </source>
</evidence>
<evidence type="ECO:0000256" key="6">
    <source>
        <dbReference type="ARBA" id="ARBA00022598"/>
    </source>
</evidence>
<dbReference type="GO" id="GO:0005506">
    <property type="term" value="F:iron ion binding"/>
    <property type="evidence" value="ECO:0007669"/>
    <property type="project" value="InterPro"/>
</dbReference>
<dbReference type="PANTHER" id="PTHR11130">
    <property type="entry name" value="GLUTATHIONE SYNTHETASE"/>
    <property type="match status" value="1"/>
</dbReference>
<dbReference type="Gene3D" id="3.30.300.30">
    <property type="match status" value="1"/>
</dbReference>
<dbReference type="Gene3D" id="3.40.50.1760">
    <property type="entry name" value="Glutathione synthase, substrate-binding domain superfamily, eukaryotic"/>
    <property type="match status" value="1"/>
</dbReference>
<keyword evidence="11" id="KW-0460">Magnesium</keyword>
<comment type="pathway">
    <text evidence="3">Sulfur metabolism; glutathione biosynthesis; glutathione from L-cysteine and L-glutamate: step 2/2.</text>
</comment>
<dbReference type="InterPro" id="IPR005615">
    <property type="entry name" value="Glutathione_synthase"/>
</dbReference>
<comment type="similarity">
    <text evidence="4">Belongs to the eukaryotic GSH synthase family.</text>
</comment>
<dbReference type="Gene3D" id="3.30.470.20">
    <property type="entry name" value="ATP-grasp fold, B domain"/>
    <property type="match status" value="1"/>
</dbReference>
<dbReference type="InterPro" id="IPR027417">
    <property type="entry name" value="P-loop_NTPase"/>
</dbReference>
<evidence type="ECO:0000256" key="14">
    <source>
        <dbReference type="ARBA" id="ARBA00023004"/>
    </source>
</evidence>
<dbReference type="GO" id="GO:0004363">
    <property type="term" value="F:glutathione synthase activity"/>
    <property type="evidence" value="ECO:0007669"/>
    <property type="project" value="UniProtKB-EC"/>
</dbReference>
<dbReference type="InterPro" id="IPR016185">
    <property type="entry name" value="PreATP-grasp_dom_sf"/>
</dbReference>
<dbReference type="Gene3D" id="3.40.50.300">
    <property type="entry name" value="P-loop containing nucleotide triphosphate hydrolases"/>
    <property type="match status" value="1"/>
</dbReference>
<dbReference type="PROSITE" id="PS51471">
    <property type="entry name" value="FE2OG_OXY"/>
    <property type="match status" value="1"/>
</dbReference>
<evidence type="ECO:0000256" key="2">
    <source>
        <dbReference type="ARBA" id="ARBA00001961"/>
    </source>
</evidence>
<dbReference type="GO" id="GO:0031418">
    <property type="term" value="F:L-ascorbic acid binding"/>
    <property type="evidence" value="ECO:0007669"/>
    <property type="project" value="InterPro"/>
</dbReference>
<keyword evidence="10" id="KW-0067">ATP-binding</keyword>
<dbReference type="EC" id="6.3.2.3" evidence="5"/>
<dbReference type="Pfam" id="PF03199">
    <property type="entry name" value="GSH_synthase"/>
    <property type="match status" value="1"/>
</dbReference>
<dbReference type="Gene3D" id="3.40.50.12780">
    <property type="entry name" value="N-terminal domain of ligase-like"/>
    <property type="match status" value="1"/>
</dbReference>
<evidence type="ECO:0000256" key="12">
    <source>
        <dbReference type="ARBA" id="ARBA00022964"/>
    </source>
</evidence>
<evidence type="ECO:0000313" key="17">
    <source>
        <dbReference type="Proteomes" id="UP001178507"/>
    </source>
</evidence>
<dbReference type="Gene3D" id="3.30.1490.50">
    <property type="match status" value="1"/>
</dbReference>
<dbReference type="Gene3D" id="2.60.120.620">
    <property type="entry name" value="q2cbj1_9rhob like domain"/>
    <property type="match status" value="1"/>
</dbReference>
<evidence type="ECO:0000256" key="4">
    <source>
        <dbReference type="ARBA" id="ARBA00010385"/>
    </source>
</evidence>
<dbReference type="Gene3D" id="1.10.1080.10">
    <property type="entry name" value="Glutathione Synthetase, Chain A, domain 3"/>
    <property type="match status" value="1"/>
</dbReference>
<dbReference type="Pfam" id="PF25238">
    <property type="entry name" value="OGFOD2-like"/>
    <property type="match status" value="1"/>
</dbReference>
<keyword evidence="7" id="KW-0317">Glutathione biosynthesis</keyword>
<feature type="domain" description="Fe2OG dioxygenase" evidence="15">
    <location>
        <begin position="1200"/>
        <end position="1297"/>
    </location>
</feature>
<evidence type="ECO:0000313" key="16">
    <source>
        <dbReference type="EMBL" id="CAJ1370665.1"/>
    </source>
</evidence>
<dbReference type="InterPro" id="IPR014049">
    <property type="entry name" value="Glutathione_synthase_N_euk"/>
</dbReference>
<dbReference type="InterPro" id="IPR025110">
    <property type="entry name" value="AMP-bd_C"/>
</dbReference>
<comment type="cofactor">
    <cofactor evidence="2">
        <name>L-ascorbate</name>
        <dbReference type="ChEBI" id="CHEBI:38290"/>
    </cofactor>
</comment>
<keyword evidence="12" id="KW-0223">Dioxygenase</keyword>
<dbReference type="InterPro" id="IPR014042">
    <property type="entry name" value="Glutathione_synthase_a-hlx"/>
</dbReference>
<dbReference type="InterPro" id="IPR005123">
    <property type="entry name" value="Oxoglu/Fe-dep_dioxygenase_dom"/>
</dbReference>
<comment type="cofactor">
    <cofactor evidence="1">
        <name>Mg(2+)</name>
        <dbReference type="ChEBI" id="CHEBI:18420"/>
    </cofactor>
</comment>
<evidence type="ECO:0000256" key="9">
    <source>
        <dbReference type="ARBA" id="ARBA00022741"/>
    </source>
</evidence>
<proteinExistence type="inferred from homology"/>
<keyword evidence="13" id="KW-0560">Oxidoreductase</keyword>
<keyword evidence="8" id="KW-0479">Metal-binding</keyword>
<evidence type="ECO:0000256" key="1">
    <source>
        <dbReference type="ARBA" id="ARBA00001946"/>
    </source>
</evidence>
<comment type="caution">
    <text evidence="16">The sequence shown here is derived from an EMBL/GenBank/DDBJ whole genome shotgun (WGS) entry which is preliminary data.</text>
</comment>
<dbReference type="GO" id="GO:0051213">
    <property type="term" value="F:dioxygenase activity"/>
    <property type="evidence" value="ECO:0007669"/>
    <property type="project" value="UniProtKB-KW"/>
</dbReference>
<dbReference type="GO" id="GO:0043295">
    <property type="term" value="F:glutathione binding"/>
    <property type="evidence" value="ECO:0007669"/>
    <property type="project" value="TreeGrafter"/>
</dbReference>
<dbReference type="SUPFAM" id="SSF52540">
    <property type="entry name" value="P-loop containing nucleoside triphosphate hydrolases"/>
    <property type="match status" value="1"/>
</dbReference>
<dbReference type="InterPro" id="IPR006620">
    <property type="entry name" value="Pro_4_hyd_alph"/>
</dbReference>
<protein>
    <recommendedName>
        <fullName evidence="5">glutathione synthase</fullName>
        <ecNumber evidence="5">6.3.2.3</ecNumber>
    </recommendedName>
</protein>
<evidence type="ECO:0000256" key="11">
    <source>
        <dbReference type="ARBA" id="ARBA00022842"/>
    </source>
</evidence>
<dbReference type="GO" id="GO:0016705">
    <property type="term" value="F:oxidoreductase activity, acting on paired donors, with incorporation or reduction of molecular oxygen"/>
    <property type="evidence" value="ECO:0007669"/>
    <property type="project" value="InterPro"/>
</dbReference>